<evidence type="ECO:0000256" key="2">
    <source>
        <dbReference type="ARBA" id="ARBA00013253"/>
    </source>
</evidence>
<keyword evidence="3 9" id="KW-0808">Transferase</keyword>
<name>A0A948X043_9GAMM</name>
<feature type="domain" description="7,8-dihydro-6-hydroxymethylpterin-pyrophosphokinase" evidence="8">
    <location>
        <begin position="6"/>
        <end position="134"/>
    </location>
</feature>
<dbReference type="NCBIfam" id="TIGR01498">
    <property type="entry name" value="folK"/>
    <property type="match status" value="1"/>
</dbReference>
<evidence type="ECO:0000313" key="10">
    <source>
        <dbReference type="Proteomes" id="UP000733611"/>
    </source>
</evidence>
<proteinExistence type="predicted"/>
<dbReference type="EMBL" id="JAHLFE010000209">
    <property type="protein sequence ID" value="MBU3845202.1"/>
    <property type="molecule type" value="Genomic_DNA"/>
</dbReference>
<protein>
    <recommendedName>
        <fullName evidence="2">2-amino-4-hydroxy-6-hydroxymethyldihydropteridine diphosphokinase</fullName>
        <ecNumber evidence="2">2.7.6.3</ecNumber>
    </recommendedName>
</protein>
<dbReference type="GO" id="GO:0003848">
    <property type="term" value="F:2-amino-4-hydroxy-6-hydroxymethyldihydropteridine diphosphokinase activity"/>
    <property type="evidence" value="ECO:0007669"/>
    <property type="project" value="UniProtKB-EC"/>
</dbReference>
<dbReference type="Gene3D" id="3.30.70.560">
    <property type="entry name" value="7,8-Dihydro-6-hydroxymethylpterin-pyrophosphokinase HPPK"/>
    <property type="match status" value="1"/>
</dbReference>
<accession>A0A948X043</accession>
<keyword evidence="4" id="KW-0547">Nucleotide-binding</keyword>
<dbReference type="Pfam" id="PF01288">
    <property type="entry name" value="HPPK"/>
    <property type="match status" value="1"/>
</dbReference>
<dbReference type="PANTHER" id="PTHR43071">
    <property type="entry name" value="2-AMINO-4-HYDROXY-6-HYDROXYMETHYLDIHYDROPTERIDINE PYROPHOSPHOKINASE"/>
    <property type="match status" value="1"/>
</dbReference>
<dbReference type="InterPro" id="IPR000550">
    <property type="entry name" value="Hppk"/>
</dbReference>
<dbReference type="EC" id="2.7.6.3" evidence="2"/>
<dbReference type="InterPro" id="IPR035907">
    <property type="entry name" value="Hppk_sf"/>
</dbReference>
<sequence length="185" mass="20773">MGTQVYLGIGSNLNRDNAILFAVEHLKPLFADLKVSPVYESRAVREAEPNFLNLVVGGTTELSLEELYKTLKTIENKAGSEIMLHNSTNFGLKHRLDIDILIYGNEVRTEPCKLPRHDIQDYPFVTIPLNDIAPELVHPILGLTVKELCEQMVPHIPENRTVSKVDFDFNRPAPQWNGTDSAPQA</sequence>
<evidence type="ECO:0000256" key="4">
    <source>
        <dbReference type="ARBA" id="ARBA00022741"/>
    </source>
</evidence>
<evidence type="ECO:0000313" key="9">
    <source>
        <dbReference type="EMBL" id="MBU3845202.1"/>
    </source>
</evidence>
<dbReference type="Proteomes" id="UP000733611">
    <property type="component" value="Unassembled WGS sequence"/>
</dbReference>
<gene>
    <name evidence="9" type="primary">folK</name>
    <name evidence="9" type="ORF">H9847_10150</name>
</gene>
<evidence type="ECO:0000256" key="5">
    <source>
        <dbReference type="ARBA" id="ARBA00022777"/>
    </source>
</evidence>
<reference evidence="9" key="2">
    <citation type="submission" date="2021-04" db="EMBL/GenBank/DDBJ databases">
        <authorList>
            <person name="Gilroy R."/>
        </authorList>
    </citation>
    <scope>NUCLEOTIDE SEQUENCE</scope>
    <source>
        <strain evidence="9">378</strain>
    </source>
</reference>
<dbReference type="SUPFAM" id="SSF55083">
    <property type="entry name" value="6-hydroxymethyl-7,8-dihydropterin pyrophosphokinase, HPPK"/>
    <property type="match status" value="1"/>
</dbReference>
<keyword evidence="7" id="KW-0289">Folate biosynthesis</keyword>
<keyword evidence="5" id="KW-0418">Kinase</keyword>
<comment type="caution">
    <text evidence="9">The sequence shown here is derived from an EMBL/GenBank/DDBJ whole genome shotgun (WGS) entry which is preliminary data.</text>
</comment>
<dbReference type="GO" id="GO:0046656">
    <property type="term" value="P:folic acid biosynthetic process"/>
    <property type="evidence" value="ECO:0007669"/>
    <property type="project" value="UniProtKB-KW"/>
</dbReference>
<evidence type="ECO:0000259" key="8">
    <source>
        <dbReference type="Pfam" id="PF01288"/>
    </source>
</evidence>
<dbReference type="PANTHER" id="PTHR43071:SF2">
    <property type="entry name" value="2-AMINO-4-HYDROXY-6-HYDROXYMETHYLDIHYDROPTERIDINE PYROPHOSPHOKINASE"/>
    <property type="match status" value="1"/>
</dbReference>
<evidence type="ECO:0000256" key="7">
    <source>
        <dbReference type="ARBA" id="ARBA00022909"/>
    </source>
</evidence>
<organism evidence="9 10">
    <name type="scientific">Candidatus Anaerobiospirillum pullicola</name>
    <dbReference type="NCBI Taxonomy" id="2838451"/>
    <lineage>
        <taxon>Bacteria</taxon>
        <taxon>Pseudomonadati</taxon>
        <taxon>Pseudomonadota</taxon>
        <taxon>Gammaproteobacteria</taxon>
        <taxon>Aeromonadales</taxon>
        <taxon>Succinivibrionaceae</taxon>
        <taxon>Anaerobiospirillum</taxon>
    </lineage>
</organism>
<evidence type="ECO:0000256" key="3">
    <source>
        <dbReference type="ARBA" id="ARBA00022679"/>
    </source>
</evidence>
<comment type="pathway">
    <text evidence="1">Cofactor biosynthesis; tetrahydrofolate biosynthesis; 2-amino-4-hydroxy-6-hydroxymethyl-7,8-dihydropteridine diphosphate from 7,8-dihydroneopterin triphosphate: step 4/4.</text>
</comment>
<evidence type="ECO:0000256" key="6">
    <source>
        <dbReference type="ARBA" id="ARBA00022840"/>
    </source>
</evidence>
<evidence type="ECO:0000256" key="1">
    <source>
        <dbReference type="ARBA" id="ARBA00005051"/>
    </source>
</evidence>
<keyword evidence="6" id="KW-0067">ATP-binding</keyword>
<dbReference type="AlphaFoldDB" id="A0A948X043"/>
<reference evidence="9" key="1">
    <citation type="journal article" date="2021" name="PeerJ">
        <title>Extensive microbial diversity within the chicken gut microbiome revealed by metagenomics and culture.</title>
        <authorList>
            <person name="Gilroy R."/>
            <person name="Ravi A."/>
            <person name="Getino M."/>
            <person name="Pursley I."/>
            <person name="Horton D.L."/>
            <person name="Alikhan N.F."/>
            <person name="Baker D."/>
            <person name="Gharbi K."/>
            <person name="Hall N."/>
            <person name="Watson M."/>
            <person name="Adriaenssens E.M."/>
            <person name="Foster-Nyarko E."/>
            <person name="Jarju S."/>
            <person name="Secka A."/>
            <person name="Antonio M."/>
            <person name="Oren A."/>
            <person name="Chaudhuri R.R."/>
            <person name="La Ragione R."/>
            <person name="Hildebrand F."/>
            <person name="Pallen M.J."/>
        </authorList>
    </citation>
    <scope>NUCLEOTIDE SEQUENCE</scope>
    <source>
        <strain evidence="9">378</strain>
    </source>
</reference>
<dbReference type="GO" id="GO:0016301">
    <property type="term" value="F:kinase activity"/>
    <property type="evidence" value="ECO:0007669"/>
    <property type="project" value="UniProtKB-KW"/>
</dbReference>
<dbReference type="GO" id="GO:0005524">
    <property type="term" value="F:ATP binding"/>
    <property type="evidence" value="ECO:0007669"/>
    <property type="project" value="UniProtKB-KW"/>
</dbReference>